<gene>
    <name evidence="7" type="ORF">L484_006518</name>
</gene>
<accession>W9QV87</accession>
<dbReference type="GO" id="GO:0008610">
    <property type="term" value="P:lipid biosynthetic process"/>
    <property type="evidence" value="ECO:0007669"/>
    <property type="project" value="InterPro"/>
</dbReference>
<comment type="similarity">
    <text evidence="2">Belongs to the sterol desaturase family.</text>
</comment>
<evidence type="ECO:0000259" key="6">
    <source>
        <dbReference type="Pfam" id="PF04116"/>
    </source>
</evidence>
<feature type="domain" description="Fatty acid hydroxylase" evidence="6">
    <location>
        <begin position="40"/>
        <end position="169"/>
    </location>
</feature>
<evidence type="ECO:0000256" key="5">
    <source>
        <dbReference type="ARBA" id="ARBA00023136"/>
    </source>
</evidence>
<dbReference type="AlphaFoldDB" id="W9QV87"/>
<evidence type="ECO:0000256" key="4">
    <source>
        <dbReference type="ARBA" id="ARBA00022989"/>
    </source>
</evidence>
<keyword evidence="4" id="KW-1133">Transmembrane helix</keyword>
<organism evidence="7 8">
    <name type="scientific">Morus notabilis</name>
    <dbReference type="NCBI Taxonomy" id="981085"/>
    <lineage>
        <taxon>Eukaryota</taxon>
        <taxon>Viridiplantae</taxon>
        <taxon>Streptophyta</taxon>
        <taxon>Embryophyta</taxon>
        <taxon>Tracheophyta</taxon>
        <taxon>Spermatophyta</taxon>
        <taxon>Magnoliopsida</taxon>
        <taxon>eudicotyledons</taxon>
        <taxon>Gunneridae</taxon>
        <taxon>Pentapetalae</taxon>
        <taxon>rosids</taxon>
        <taxon>fabids</taxon>
        <taxon>Rosales</taxon>
        <taxon>Moraceae</taxon>
        <taxon>Moreae</taxon>
        <taxon>Morus</taxon>
    </lineage>
</organism>
<keyword evidence="5" id="KW-0472">Membrane</keyword>
<evidence type="ECO:0000313" key="8">
    <source>
        <dbReference type="Proteomes" id="UP000030645"/>
    </source>
</evidence>
<dbReference type="InterPro" id="IPR050307">
    <property type="entry name" value="Sterol_Desaturase_Related"/>
</dbReference>
<dbReference type="InterPro" id="IPR006694">
    <property type="entry name" value="Fatty_acid_hydroxylase"/>
</dbReference>
<sequence length="194" mass="22556">MNYWQFLFRSCYIGYVLVTGSNSGDVASPKPSLMVLARQFVTAMLVFDTWQYFMHRYFHQNEFLYKHFHSQHHRLIVPYAFGAIYHHPFEGLISDVIGSALTVPLSDMSPRASIFFFSFATIKNVDDHCGLWLPRGSPFHIFFRNNQLYGSKYNFATPFFVHWDRILGTHMPYSLDERAGGGFEARTADDNKND</sequence>
<keyword evidence="3" id="KW-0812">Transmembrane</keyword>
<evidence type="ECO:0000256" key="1">
    <source>
        <dbReference type="ARBA" id="ARBA00004370"/>
    </source>
</evidence>
<proteinExistence type="inferred from homology"/>
<dbReference type="GO" id="GO:0005506">
    <property type="term" value="F:iron ion binding"/>
    <property type="evidence" value="ECO:0007669"/>
    <property type="project" value="InterPro"/>
</dbReference>
<comment type="subcellular location">
    <subcellularLocation>
        <location evidence="1">Membrane</location>
    </subcellularLocation>
</comment>
<dbReference type="eggNOG" id="KOG0874">
    <property type="taxonomic scope" value="Eukaryota"/>
</dbReference>
<reference evidence="8" key="1">
    <citation type="submission" date="2013-01" db="EMBL/GenBank/DDBJ databases">
        <title>Draft Genome Sequence of a Mulberry Tree, Morus notabilis C.K. Schneid.</title>
        <authorList>
            <person name="He N."/>
            <person name="Zhao S."/>
        </authorList>
    </citation>
    <scope>NUCLEOTIDE SEQUENCE</scope>
</reference>
<dbReference type="GO" id="GO:0016020">
    <property type="term" value="C:membrane"/>
    <property type="evidence" value="ECO:0007669"/>
    <property type="project" value="UniProtKB-SubCell"/>
</dbReference>
<dbReference type="PANTHER" id="PTHR11863">
    <property type="entry name" value="STEROL DESATURASE"/>
    <property type="match status" value="1"/>
</dbReference>
<dbReference type="GO" id="GO:0016491">
    <property type="term" value="F:oxidoreductase activity"/>
    <property type="evidence" value="ECO:0007669"/>
    <property type="project" value="InterPro"/>
</dbReference>
<keyword evidence="8" id="KW-1185">Reference proteome</keyword>
<protein>
    <submittedName>
        <fullName evidence="7">Sphingoid base hydroxylase 1</fullName>
    </submittedName>
</protein>
<evidence type="ECO:0000256" key="2">
    <source>
        <dbReference type="ARBA" id="ARBA00009324"/>
    </source>
</evidence>
<dbReference type="EMBL" id="KE343837">
    <property type="protein sequence ID" value="EXB43456.1"/>
    <property type="molecule type" value="Genomic_DNA"/>
</dbReference>
<name>W9QV87_9ROSA</name>
<evidence type="ECO:0000313" key="7">
    <source>
        <dbReference type="EMBL" id="EXB43456.1"/>
    </source>
</evidence>
<dbReference type="STRING" id="981085.W9QV87"/>
<dbReference type="Pfam" id="PF04116">
    <property type="entry name" value="FA_hydroxylase"/>
    <property type="match status" value="1"/>
</dbReference>
<dbReference type="Proteomes" id="UP000030645">
    <property type="component" value="Unassembled WGS sequence"/>
</dbReference>
<evidence type="ECO:0000256" key="3">
    <source>
        <dbReference type="ARBA" id="ARBA00022692"/>
    </source>
</evidence>